<sequence>MPFQLQDIIPVNLHERNPKDFKPTKPQMVAKLSVKRVNVTIFDTISKDQMSELMEVILNHVG</sequence>
<name>A0ABD5A3L7_9LACO</name>
<organism evidence="1 2">
    <name type="scientific">Lactobacillus paragasseri</name>
    <dbReference type="NCBI Taxonomy" id="2107999"/>
    <lineage>
        <taxon>Bacteria</taxon>
        <taxon>Bacillati</taxon>
        <taxon>Bacillota</taxon>
        <taxon>Bacilli</taxon>
        <taxon>Lactobacillales</taxon>
        <taxon>Lactobacillaceae</taxon>
        <taxon>Lactobacillus</taxon>
    </lineage>
</organism>
<evidence type="ECO:0000313" key="1">
    <source>
        <dbReference type="EMBL" id="MDO6362347.1"/>
    </source>
</evidence>
<dbReference type="EMBL" id="JAUONS010000011">
    <property type="protein sequence ID" value="MDO6362347.1"/>
    <property type="molecule type" value="Genomic_DNA"/>
</dbReference>
<gene>
    <name evidence="1" type="ORF">Q4436_09455</name>
</gene>
<evidence type="ECO:0008006" key="3">
    <source>
        <dbReference type="Google" id="ProtNLM"/>
    </source>
</evidence>
<comment type="caution">
    <text evidence="1">The sequence shown here is derived from an EMBL/GenBank/DDBJ whole genome shotgun (WGS) entry which is preliminary data.</text>
</comment>
<proteinExistence type="predicted"/>
<accession>A0ABD5A3L7</accession>
<dbReference type="Proteomes" id="UP001169713">
    <property type="component" value="Unassembled WGS sequence"/>
</dbReference>
<reference evidence="1" key="1">
    <citation type="submission" date="2023-07" db="EMBL/GenBank/DDBJ databases">
        <title>Whole Genome Sequencing of Colonoscopy isolates.</title>
        <authorList>
            <person name="Surve S.V."/>
            <person name="Valls R.A."/>
            <person name="Barrak K.E."/>
            <person name="Gardner T.B."/>
            <person name="O'Toole G.A."/>
        </authorList>
    </citation>
    <scope>NUCLEOTIDE SEQUENCE</scope>
    <source>
        <strain evidence="1">GP0003</strain>
    </source>
</reference>
<protein>
    <recommendedName>
        <fullName evidence="3">Transposase</fullName>
    </recommendedName>
</protein>
<dbReference type="AlphaFoldDB" id="A0ABD5A3L7"/>
<dbReference type="RefSeq" id="WP_225723729.1">
    <property type="nucleotide sequence ID" value="NZ_JAUONS010000011.1"/>
</dbReference>
<evidence type="ECO:0000313" key="2">
    <source>
        <dbReference type="Proteomes" id="UP001169713"/>
    </source>
</evidence>
<dbReference type="GeneID" id="78212636"/>